<keyword evidence="1" id="KW-0175">Coiled coil</keyword>
<feature type="coiled-coil region" evidence="1">
    <location>
        <begin position="4"/>
        <end position="63"/>
    </location>
</feature>
<evidence type="ECO:0000256" key="1">
    <source>
        <dbReference type="SAM" id="Coils"/>
    </source>
</evidence>
<accession>A0A2G2WV20</accession>
<reference evidence="2 3" key="1">
    <citation type="journal article" date="2017" name="Genome Biol.">
        <title>New reference genome sequences of hot pepper reveal the massive evolution of plant disease-resistance genes by retroduplication.</title>
        <authorList>
            <person name="Kim S."/>
            <person name="Park J."/>
            <person name="Yeom S.I."/>
            <person name="Kim Y.M."/>
            <person name="Seo E."/>
            <person name="Kim K.T."/>
            <person name="Kim M.S."/>
            <person name="Lee J.M."/>
            <person name="Cheong K."/>
            <person name="Shin H.S."/>
            <person name="Kim S.B."/>
            <person name="Han K."/>
            <person name="Lee J."/>
            <person name="Park M."/>
            <person name="Lee H.A."/>
            <person name="Lee H.Y."/>
            <person name="Lee Y."/>
            <person name="Oh S."/>
            <person name="Lee J.H."/>
            <person name="Choi E."/>
            <person name="Choi E."/>
            <person name="Lee S.E."/>
            <person name="Jeon J."/>
            <person name="Kim H."/>
            <person name="Choi G."/>
            <person name="Song H."/>
            <person name="Lee J."/>
            <person name="Lee S.C."/>
            <person name="Kwon J.K."/>
            <person name="Lee H.Y."/>
            <person name="Koo N."/>
            <person name="Hong Y."/>
            <person name="Kim R.W."/>
            <person name="Kang W.H."/>
            <person name="Huh J.H."/>
            <person name="Kang B.C."/>
            <person name="Yang T.J."/>
            <person name="Lee Y.H."/>
            <person name="Bennetzen J.L."/>
            <person name="Choi D."/>
        </authorList>
    </citation>
    <scope>NUCLEOTIDE SEQUENCE [LARGE SCALE GENOMIC DNA]</scope>
    <source>
        <strain evidence="3">cv. PBC81</strain>
    </source>
</reference>
<proteinExistence type="predicted"/>
<dbReference type="EMBL" id="MLFT02000005">
    <property type="protein sequence ID" value="PHT49030.1"/>
    <property type="molecule type" value="Genomic_DNA"/>
</dbReference>
<gene>
    <name evidence="2" type="ORF">CQW23_13238</name>
</gene>
<sequence length="68" mass="7867">MNELRVVEKHKDNLIAELNSKLEESKVVVQSKDKIIKDGGKMRQDLEEKMKKAEVIAKELRNTVKFDA</sequence>
<dbReference type="OrthoDB" id="1735671at2759"/>
<organism evidence="2 3">
    <name type="scientific">Capsicum baccatum</name>
    <name type="common">Peruvian pepper</name>
    <dbReference type="NCBI Taxonomy" id="33114"/>
    <lineage>
        <taxon>Eukaryota</taxon>
        <taxon>Viridiplantae</taxon>
        <taxon>Streptophyta</taxon>
        <taxon>Embryophyta</taxon>
        <taxon>Tracheophyta</taxon>
        <taxon>Spermatophyta</taxon>
        <taxon>Magnoliopsida</taxon>
        <taxon>eudicotyledons</taxon>
        <taxon>Gunneridae</taxon>
        <taxon>Pentapetalae</taxon>
        <taxon>asterids</taxon>
        <taxon>lamiids</taxon>
        <taxon>Solanales</taxon>
        <taxon>Solanaceae</taxon>
        <taxon>Solanoideae</taxon>
        <taxon>Capsiceae</taxon>
        <taxon>Capsicum</taxon>
    </lineage>
</organism>
<evidence type="ECO:0000313" key="2">
    <source>
        <dbReference type="EMBL" id="PHT49030.1"/>
    </source>
</evidence>
<comment type="caution">
    <text evidence="2">The sequence shown here is derived from an EMBL/GenBank/DDBJ whole genome shotgun (WGS) entry which is preliminary data.</text>
</comment>
<dbReference type="Proteomes" id="UP000224567">
    <property type="component" value="Unassembled WGS sequence"/>
</dbReference>
<dbReference type="AlphaFoldDB" id="A0A2G2WV20"/>
<protein>
    <submittedName>
        <fullName evidence="2">Uncharacterized protein</fullName>
    </submittedName>
</protein>
<name>A0A2G2WV20_CAPBA</name>
<keyword evidence="3" id="KW-1185">Reference proteome</keyword>
<evidence type="ECO:0000313" key="3">
    <source>
        <dbReference type="Proteomes" id="UP000224567"/>
    </source>
</evidence>
<reference evidence="3" key="2">
    <citation type="journal article" date="2017" name="J. Anim. Genet.">
        <title>Multiple reference genome sequences of hot pepper reveal the massive evolution of plant disease resistance genes by retroduplication.</title>
        <authorList>
            <person name="Kim S."/>
            <person name="Park J."/>
            <person name="Yeom S.-I."/>
            <person name="Kim Y.-M."/>
            <person name="Seo E."/>
            <person name="Kim K.-T."/>
            <person name="Kim M.-S."/>
            <person name="Lee J.M."/>
            <person name="Cheong K."/>
            <person name="Shin H.-S."/>
            <person name="Kim S.-B."/>
            <person name="Han K."/>
            <person name="Lee J."/>
            <person name="Park M."/>
            <person name="Lee H.-A."/>
            <person name="Lee H.-Y."/>
            <person name="Lee Y."/>
            <person name="Oh S."/>
            <person name="Lee J.H."/>
            <person name="Choi E."/>
            <person name="Choi E."/>
            <person name="Lee S.E."/>
            <person name="Jeon J."/>
            <person name="Kim H."/>
            <person name="Choi G."/>
            <person name="Song H."/>
            <person name="Lee J."/>
            <person name="Lee S.-C."/>
            <person name="Kwon J.-K."/>
            <person name="Lee H.-Y."/>
            <person name="Koo N."/>
            <person name="Hong Y."/>
            <person name="Kim R.W."/>
            <person name="Kang W.-H."/>
            <person name="Huh J.H."/>
            <person name="Kang B.-C."/>
            <person name="Yang T.-J."/>
            <person name="Lee Y.-H."/>
            <person name="Bennetzen J.L."/>
            <person name="Choi D."/>
        </authorList>
    </citation>
    <scope>NUCLEOTIDE SEQUENCE [LARGE SCALE GENOMIC DNA]</scope>
    <source>
        <strain evidence="3">cv. PBC81</strain>
    </source>
</reference>